<dbReference type="Proteomes" id="UP000271162">
    <property type="component" value="Unassembled WGS sequence"/>
</dbReference>
<name>A0A0N4YKL4_NIPBR</name>
<evidence type="ECO:0000313" key="4">
    <source>
        <dbReference type="WBParaSite" id="NBR_0001759201-mRNA-1"/>
    </source>
</evidence>
<gene>
    <name evidence="2" type="ORF">NBR_LOCUS17593</name>
</gene>
<reference evidence="2 3" key="2">
    <citation type="submission" date="2018-11" db="EMBL/GenBank/DDBJ databases">
        <authorList>
            <consortium name="Pathogen Informatics"/>
        </authorList>
    </citation>
    <scope>NUCLEOTIDE SEQUENCE [LARGE SCALE GENOMIC DNA]</scope>
</reference>
<feature type="region of interest" description="Disordered" evidence="1">
    <location>
        <begin position="1"/>
        <end position="20"/>
    </location>
</feature>
<accession>A0A0N4YKL4</accession>
<keyword evidence="3" id="KW-1185">Reference proteome</keyword>
<reference evidence="4" key="1">
    <citation type="submission" date="2017-02" db="UniProtKB">
        <authorList>
            <consortium name="WormBaseParasite"/>
        </authorList>
    </citation>
    <scope>IDENTIFICATION</scope>
</reference>
<protein>
    <submittedName>
        <fullName evidence="2 4">Uncharacterized protein</fullName>
    </submittedName>
</protein>
<sequence>MLKKTHKTRANKDILPMQEREEVFSEDNHEMSAFHEGEKAQNAMQNEVSALMSQLEELDNHLKLVSPSNSVDIDSMNQNDLKDQMASIKKWMEGVRRKMAEISGFLKQWQRESSTAPTLLQDPNGWKSFGKSSTNPEMMSELTAVKEKNTKLMPEDHDSDIELTDGEKPLAVVDDLVEEKPSSNEQGQRQEGENDDFFYQLDEEGYCEEVEDEYIVNDSYVTGEKINEEDQWQEGEEDDYQLVRQYLPPFKMCLKVHSPQANILMAF</sequence>
<feature type="region of interest" description="Disordered" evidence="1">
    <location>
        <begin position="114"/>
        <end position="136"/>
    </location>
</feature>
<dbReference type="AlphaFoldDB" id="A0A0N4YKL4"/>
<dbReference type="WBParaSite" id="NBR_0001759201-mRNA-1">
    <property type="protein sequence ID" value="NBR_0001759201-mRNA-1"/>
    <property type="gene ID" value="NBR_0001759201"/>
</dbReference>
<evidence type="ECO:0000313" key="3">
    <source>
        <dbReference type="Proteomes" id="UP000271162"/>
    </source>
</evidence>
<evidence type="ECO:0000256" key="1">
    <source>
        <dbReference type="SAM" id="MobiDB-lite"/>
    </source>
</evidence>
<evidence type="ECO:0000313" key="2">
    <source>
        <dbReference type="EMBL" id="VDL81250.1"/>
    </source>
</evidence>
<dbReference type="EMBL" id="UYSL01022855">
    <property type="protein sequence ID" value="VDL81250.1"/>
    <property type="molecule type" value="Genomic_DNA"/>
</dbReference>
<organism evidence="4">
    <name type="scientific">Nippostrongylus brasiliensis</name>
    <name type="common">Rat hookworm</name>
    <dbReference type="NCBI Taxonomy" id="27835"/>
    <lineage>
        <taxon>Eukaryota</taxon>
        <taxon>Metazoa</taxon>
        <taxon>Ecdysozoa</taxon>
        <taxon>Nematoda</taxon>
        <taxon>Chromadorea</taxon>
        <taxon>Rhabditida</taxon>
        <taxon>Rhabditina</taxon>
        <taxon>Rhabditomorpha</taxon>
        <taxon>Strongyloidea</taxon>
        <taxon>Heligmosomidae</taxon>
        <taxon>Nippostrongylus</taxon>
    </lineage>
</organism>
<proteinExistence type="predicted"/>